<evidence type="ECO:0000256" key="4">
    <source>
        <dbReference type="RuleBase" id="RU367127"/>
    </source>
</evidence>
<keyword evidence="3 4" id="KW-0539">Nucleus</keyword>
<dbReference type="InterPro" id="IPR031137">
    <property type="entry name" value="GRF"/>
</dbReference>
<dbReference type="GO" id="GO:0005524">
    <property type="term" value="F:ATP binding"/>
    <property type="evidence" value="ECO:0007669"/>
    <property type="project" value="UniProtKB-UniRule"/>
</dbReference>
<comment type="similarity">
    <text evidence="2 4">Belongs to the GRF family.</text>
</comment>
<sequence length="626" mass="66040">MNSATGAADRLASEDRATTANGAKLTRADTFPLRMQLQREAEGRSTSFFRSNSCVTADNCRLAACSAAAAAPVGGHVFEGQHAILAGGGGDGTYAPDSRMLRSEAMMSASQAILQHHHQQQHHDVPLKSAVISYGAAHEMEHKGQLILQQQQQQHVVQPLFTPSQLRELQLHALIFKHMLCGVNVPPELVLLVRTSVAALAGMTTGVAHLGSYWGNYHLGYGASLDPEPGRCRRTDGKKWRCARDVVPDQKYCERHMHRGRHRAARKPLDPLLPPSATSSSASTISTTPSPASSTLSGAPSTLPRSSVGTPSSSPRAIPSSLHLQQQQHQLSLQAASAKDLRTINGDDLFPDSGSGVTSSEVSGLSAISSTMNSPLCNIQSRQSFIGGGVYETIGGLSRESEGQPLRHFFDDWPRSGRRDPSPMTWTELENEQRQSQQRTTHAASGTSATQLSISIPNLQSEFTTNGTSPRGGRLALSPLKLSMSRGDEDPMGMEAAATQMGLGVGGLVGGAEERQRHGSSNSSNSWVPIAWETAGVGGPLGEVLQSGSSTPRGANGSHAAAVVNGGGLNLMTDAWESSPRTTPAASSPTGVLQINSAFGCFSSDNSTASSPRSAAVLKPLPESTM</sequence>
<feature type="compositionally biased region" description="Polar residues" evidence="5">
    <location>
        <begin position="305"/>
        <end position="315"/>
    </location>
</feature>
<feature type="domain" description="WRC" evidence="7">
    <location>
        <begin position="226"/>
        <end position="271"/>
    </location>
</feature>
<dbReference type="GO" id="GO:0005634">
    <property type="term" value="C:nucleus"/>
    <property type="evidence" value="ECO:0007669"/>
    <property type="project" value="UniProtKB-SubCell"/>
</dbReference>
<dbReference type="PANTHER" id="PTHR31602">
    <property type="entry name" value="GROWTH-REGULATING FACTOR 5"/>
    <property type="match status" value="1"/>
</dbReference>
<feature type="domain" description="QLQ" evidence="6">
    <location>
        <begin position="160"/>
        <end position="195"/>
    </location>
</feature>
<evidence type="ECO:0000313" key="8">
    <source>
        <dbReference type="EMBL" id="KAH7404841.1"/>
    </source>
</evidence>
<comment type="function">
    <text evidence="4">Transcription activator.</text>
</comment>
<comment type="domain">
    <text evidence="4">The QLQ domain and WRC domain may be involved in protein-protein interaction and DNA-binding, respectively.</text>
</comment>
<evidence type="ECO:0000259" key="7">
    <source>
        <dbReference type="PROSITE" id="PS51667"/>
    </source>
</evidence>
<evidence type="ECO:0000259" key="6">
    <source>
        <dbReference type="PROSITE" id="PS51666"/>
    </source>
</evidence>
<evidence type="ECO:0000256" key="2">
    <source>
        <dbReference type="ARBA" id="ARBA00008122"/>
    </source>
</evidence>
<dbReference type="EMBL" id="CM035420">
    <property type="protein sequence ID" value="KAH7404841.1"/>
    <property type="molecule type" value="Genomic_DNA"/>
</dbReference>
<reference evidence="8" key="1">
    <citation type="submission" date="2021-08" db="EMBL/GenBank/DDBJ databases">
        <title>WGS assembly of Ceratopteris richardii.</title>
        <authorList>
            <person name="Marchant D.B."/>
            <person name="Chen G."/>
            <person name="Jenkins J."/>
            <person name="Shu S."/>
            <person name="Leebens-Mack J."/>
            <person name="Grimwood J."/>
            <person name="Schmutz J."/>
            <person name="Soltis P."/>
            <person name="Soltis D."/>
            <person name="Chen Z.-H."/>
        </authorList>
    </citation>
    <scope>NUCLEOTIDE SEQUENCE</scope>
    <source>
        <strain evidence="8">Whitten #5841</strain>
        <tissue evidence="8">Leaf</tissue>
    </source>
</reference>
<keyword evidence="4" id="KW-0010">Activator</keyword>
<dbReference type="GO" id="GO:0006355">
    <property type="term" value="P:regulation of DNA-templated transcription"/>
    <property type="evidence" value="ECO:0007669"/>
    <property type="project" value="InterPro"/>
</dbReference>
<name>A0A8T2T2Z6_CERRI</name>
<proteinExistence type="inferred from homology"/>
<evidence type="ECO:0000313" key="9">
    <source>
        <dbReference type="Proteomes" id="UP000825935"/>
    </source>
</evidence>
<dbReference type="GO" id="GO:0032502">
    <property type="term" value="P:developmental process"/>
    <property type="evidence" value="ECO:0007669"/>
    <property type="project" value="InterPro"/>
</dbReference>
<feature type="region of interest" description="Disordered" evidence="5">
    <location>
        <begin position="605"/>
        <end position="626"/>
    </location>
</feature>
<feature type="region of interest" description="Disordered" evidence="5">
    <location>
        <begin position="254"/>
        <end position="335"/>
    </location>
</feature>
<comment type="caution">
    <text evidence="8">The sequence shown here is derived from an EMBL/GenBank/DDBJ whole genome shotgun (WGS) entry which is preliminary data.</text>
</comment>
<feature type="compositionally biased region" description="Basic and acidic residues" evidence="5">
    <location>
        <begin position="408"/>
        <end position="421"/>
    </location>
</feature>
<dbReference type="Pfam" id="PF08879">
    <property type="entry name" value="WRC"/>
    <property type="match status" value="1"/>
</dbReference>
<feature type="compositionally biased region" description="Polar residues" evidence="5">
    <location>
        <begin position="434"/>
        <end position="456"/>
    </location>
</feature>
<feature type="compositionally biased region" description="Low complexity" evidence="5">
    <location>
        <begin position="275"/>
        <end position="304"/>
    </location>
</feature>
<keyword evidence="4" id="KW-0804">Transcription</keyword>
<feature type="region of interest" description="Disordered" evidence="5">
    <location>
        <begin position="1"/>
        <end position="24"/>
    </location>
</feature>
<dbReference type="Proteomes" id="UP000825935">
    <property type="component" value="Chromosome 15"/>
</dbReference>
<feature type="compositionally biased region" description="Basic residues" evidence="5">
    <location>
        <begin position="256"/>
        <end position="266"/>
    </location>
</feature>
<dbReference type="AlphaFoldDB" id="A0A8T2T2Z6"/>
<accession>A0A8T2T2Z6</accession>
<dbReference type="PROSITE" id="PS51666">
    <property type="entry name" value="QLQ"/>
    <property type="match status" value="1"/>
</dbReference>
<dbReference type="GO" id="GO:0006351">
    <property type="term" value="P:DNA-templated transcription"/>
    <property type="evidence" value="ECO:0007669"/>
    <property type="project" value="UniProtKB-UniRule"/>
</dbReference>
<dbReference type="InterPro" id="IPR014977">
    <property type="entry name" value="WRC_dom"/>
</dbReference>
<keyword evidence="9" id="KW-1185">Reference proteome</keyword>
<dbReference type="OMA" id="WIPISWK"/>
<evidence type="ECO:0000256" key="1">
    <source>
        <dbReference type="ARBA" id="ARBA00004123"/>
    </source>
</evidence>
<feature type="compositionally biased region" description="Low complexity" evidence="5">
    <location>
        <begin position="320"/>
        <end position="335"/>
    </location>
</feature>
<evidence type="ECO:0000256" key="3">
    <source>
        <dbReference type="ARBA" id="ARBA00023242"/>
    </source>
</evidence>
<comment type="subcellular location">
    <subcellularLocation>
        <location evidence="1 4">Nucleus</location>
    </subcellularLocation>
</comment>
<feature type="region of interest" description="Disordered" evidence="5">
    <location>
        <begin position="408"/>
        <end position="456"/>
    </location>
</feature>
<organism evidence="8 9">
    <name type="scientific">Ceratopteris richardii</name>
    <name type="common">Triangle waterfern</name>
    <dbReference type="NCBI Taxonomy" id="49495"/>
    <lineage>
        <taxon>Eukaryota</taxon>
        <taxon>Viridiplantae</taxon>
        <taxon>Streptophyta</taxon>
        <taxon>Embryophyta</taxon>
        <taxon>Tracheophyta</taxon>
        <taxon>Polypodiopsida</taxon>
        <taxon>Polypodiidae</taxon>
        <taxon>Polypodiales</taxon>
        <taxon>Pteridineae</taxon>
        <taxon>Pteridaceae</taxon>
        <taxon>Parkerioideae</taxon>
        <taxon>Ceratopteris</taxon>
    </lineage>
</organism>
<gene>
    <name evidence="8" type="ORF">KP509_15G046200</name>
</gene>
<dbReference type="PROSITE" id="PS51667">
    <property type="entry name" value="WRC"/>
    <property type="match status" value="1"/>
</dbReference>
<keyword evidence="4" id="KW-0805">Transcription regulation</keyword>
<protein>
    <recommendedName>
        <fullName evidence="4">Growth-regulating factor</fullName>
    </recommendedName>
</protein>
<evidence type="ECO:0000256" key="5">
    <source>
        <dbReference type="SAM" id="MobiDB-lite"/>
    </source>
</evidence>
<dbReference type="InterPro" id="IPR014978">
    <property type="entry name" value="Gln-Leu-Gln_QLQ"/>
</dbReference>
<dbReference type="OrthoDB" id="1927209at2759"/>
<dbReference type="PANTHER" id="PTHR31602:SF8">
    <property type="entry name" value="GROWTH-REGULATING FACTOR 5"/>
    <property type="match status" value="1"/>
</dbReference>